<evidence type="ECO:0000259" key="6">
    <source>
        <dbReference type="Pfam" id="PF09811"/>
    </source>
</evidence>
<dbReference type="InterPro" id="IPR019191">
    <property type="entry name" value="Essential_protein_Yae1_N"/>
</dbReference>
<gene>
    <name evidence="7" type="primary">PLEST002907</name>
    <name evidence="7" type="ORF">PLESTB_001049600</name>
</gene>
<dbReference type="AlphaFoldDB" id="A0A9W6F497"/>
<dbReference type="PANTHER" id="PTHR18829:SF0">
    <property type="entry name" value="PROTEIN YAE1 HOMOLOG"/>
    <property type="match status" value="1"/>
</dbReference>
<feature type="compositionally biased region" description="Acidic residues" evidence="5">
    <location>
        <begin position="13"/>
        <end position="24"/>
    </location>
</feature>
<dbReference type="EMBL" id="BRXU01000014">
    <property type="protein sequence ID" value="GLC55963.1"/>
    <property type="molecule type" value="Genomic_DNA"/>
</dbReference>
<feature type="domain" description="Essential protein Yae1 N-terminal" evidence="6">
    <location>
        <begin position="50"/>
        <end position="86"/>
    </location>
</feature>
<keyword evidence="4" id="KW-0539">Nucleus</keyword>
<dbReference type="GO" id="GO:0005634">
    <property type="term" value="C:nucleus"/>
    <property type="evidence" value="ECO:0007669"/>
    <property type="project" value="UniProtKB-SubCell"/>
</dbReference>
<comment type="subcellular location">
    <subcellularLocation>
        <location evidence="2">Cytoplasm</location>
    </subcellularLocation>
    <subcellularLocation>
        <location evidence="1">Nucleus</location>
    </subcellularLocation>
</comment>
<dbReference type="PANTHER" id="PTHR18829">
    <property type="entry name" value="PROTEIN YAE1 HOMOLOG"/>
    <property type="match status" value="1"/>
</dbReference>
<dbReference type="GO" id="GO:0005737">
    <property type="term" value="C:cytoplasm"/>
    <property type="evidence" value="ECO:0007669"/>
    <property type="project" value="UniProtKB-SubCell"/>
</dbReference>
<evidence type="ECO:0000256" key="3">
    <source>
        <dbReference type="ARBA" id="ARBA00022490"/>
    </source>
</evidence>
<evidence type="ECO:0000313" key="7">
    <source>
        <dbReference type="EMBL" id="GLC55963.1"/>
    </source>
</evidence>
<feature type="compositionally biased region" description="Pro residues" evidence="5">
    <location>
        <begin position="135"/>
        <end position="172"/>
    </location>
</feature>
<feature type="compositionally biased region" description="Low complexity" evidence="5">
    <location>
        <begin position="218"/>
        <end position="236"/>
    </location>
</feature>
<dbReference type="OrthoDB" id="20086at2759"/>
<dbReference type="InterPro" id="IPR038881">
    <property type="entry name" value="Yae1-like"/>
</dbReference>
<feature type="region of interest" description="Disordered" evidence="5">
    <location>
        <begin position="132"/>
        <end position="256"/>
    </location>
</feature>
<feature type="region of interest" description="Disordered" evidence="5">
    <location>
        <begin position="1"/>
        <end position="38"/>
    </location>
</feature>
<evidence type="ECO:0000256" key="5">
    <source>
        <dbReference type="SAM" id="MobiDB-lite"/>
    </source>
</evidence>
<dbReference type="Pfam" id="PF09811">
    <property type="entry name" value="Yae1_N"/>
    <property type="match status" value="1"/>
</dbReference>
<organism evidence="7 8">
    <name type="scientific">Pleodorina starrii</name>
    <dbReference type="NCBI Taxonomy" id="330485"/>
    <lineage>
        <taxon>Eukaryota</taxon>
        <taxon>Viridiplantae</taxon>
        <taxon>Chlorophyta</taxon>
        <taxon>core chlorophytes</taxon>
        <taxon>Chlorophyceae</taxon>
        <taxon>CS clade</taxon>
        <taxon>Chlamydomonadales</taxon>
        <taxon>Volvocaceae</taxon>
        <taxon>Pleodorina</taxon>
    </lineage>
</organism>
<proteinExistence type="predicted"/>
<feature type="compositionally biased region" description="Basic and acidic residues" evidence="5">
    <location>
        <begin position="25"/>
        <end position="38"/>
    </location>
</feature>
<accession>A0A9W6F497</accession>
<protein>
    <recommendedName>
        <fullName evidence="6">Essential protein Yae1 N-terminal domain-containing protein</fullName>
    </recommendedName>
</protein>
<keyword evidence="3" id="KW-0963">Cytoplasm</keyword>
<keyword evidence="8" id="KW-1185">Reference proteome</keyword>
<evidence type="ECO:0000256" key="4">
    <source>
        <dbReference type="ARBA" id="ARBA00023242"/>
    </source>
</evidence>
<evidence type="ECO:0000313" key="8">
    <source>
        <dbReference type="Proteomes" id="UP001165080"/>
    </source>
</evidence>
<feature type="compositionally biased region" description="Pro residues" evidence="5">
    <location>
        <begin position="237"/>
        <end position="247"/>
    </location>
</feature>
<evidence type="ECO:0000256" key="2">
    <source>
        <dbReference type="ARBA" id="ARBA00004496"/>
    </source>
</evidence>
<dbReference type="Proteomes" id="UP001165080">
    <property type="component" value="Unassembled WGS sequence"/>
</dbReference>
<sequence>MCTAQPNARSDSGDDDDVWADSSDDGNHDADQRELGREAAARHQHFYNAGYRDGLDEGKEMRLQEGFNTGFMEGAAAGFEWGLLRGAVKTLAALDGQAAGTRGLHGQIQALQAAADVPPREAMLAIFRHVLSSPPQQPQPPPPQQNQPQPQPPPDAQSSTPPPAPQDLPRPSPTSAAPGRSMDSSSSVGGSSDPRVGPCGDNDSGTLPDLVDAFSGMAVAPAEAAASAASAPGQTAEPPPPAAPASLPPDARGLDLPDMVRVMQGLRTGLAGLGFELGAAPPQRQGSSS</sequence>
<name>A0A9W6F497_9CHLO</name>
<comment type="caution">
    <text evidence="7">The sequence shown here is derived from an EMBL/GenBank/DDBJ whole genome shotgun (WGS) entry which is preliminary data.</text>
</comment>
<reference evidence="7 8" key="1">
    <citation type="journal article" date="2023" name="Commun. Biol.">
        <title>Reorganization of the ancestral sex-determining regions during the evolution of trioecy in Pleodorina starrii.</title>
        <authorList>
            <person name="Takahashi K."/>
            <person name="Suzuki S."/>
            <person name="Kawai-Toyooka H."/>
            <person name="Yamamoto K."/>
            <person name="Hamaji T."/>
            <person name="Ootsuki R."/>
            <person name="Yamaguchi H."/>
            <person name="Kawachi M."/>
            <person name="Higashiyama T."/>
            <person name="Nozaki H."/>
        </authorList>
    </citation>
    <scope>NUCLEOTIDE SEQUENCE [LARGE SCALE GENOMIC DNA]</scope>
    <source>
        <strain evidence="7 8">NIES-4479</strain>
    </source>
</reference>
<feature type="compositionally biased region" description="Low complexity" evidence="5">
    <location>
        <begin position="178"/>
        <end position="197"/>
    </location>
</feature>
<evidence type="ECO:0000256" key="1">
    <source>
        <dbReference type="ARBA" id="ARBA00004123"/>
    </source>
</evidence>